<accession>A0A2H0W364</accession>
<dbReference type="GO" id="GO:1990904">
    <property type="term" value="C:ribonucleoprotein complex"/>
    <property type="evidence" value="ECO:0007669"/>
    <property type="project" value="UniProtKB-KW"/>
</dbReference>
<comment type="caution">
    <text evidence="6">The sequence shown here is derived from an EMBL/GenBank/DDBJ whole genome shotgun (WGS) entry which is preliminary data.</text>
</comment>
<evidence type="ECO:0000313" key="6">
    <source>
        <dbReference type="EMBL" id="PIS05764.1"/>
    </source>
</evidence>
<dbReference type="NCBIfam" id="NF001860">
    <property type="entry name" value="PRK00595.1"/>
    <property type="match status" value="1"/>
</dbReference>
<comment type="similarity">
    <text evidence="1 5">Belongs to the bacterial ribosomal protein bL33 family.</text>
</comment>
<dbReference type="GO" id="GO:0005737">
    <property type="term" value="C:cytoplasm"/>
    <property type="evidence" value="ECO:0007669"/>
    <property type="project" value="UniProtKB-ARBA"/>
</dbReference>
<dbReference type="NCBIfam" id="TIGR01023">
    <property type="entry name" value="rpmG_bact"/>
    <property type="match status" value="1"/>
</dbReference>
<dbReference type="Proteomes" id="UP000229056">
    <property type="component" value="Unassembled WGS sequence"/>
</dbReference>
<dbReference type="SUPFAM" id="SSF57829">
    <property type="entry name" value="Zn-binding ribosomal proteins"/>
    <property type="match status" value="1"/>
</dbReference>
<dbReference type="GO" id="GO:0006412">
    <property type="term" value="P:translation"/>
    <property type="evidence" value="ECO:0007669"/>
    <property type="project" value="UniProtKB-UniRule"/>
</dbReference>
<dbReference type="Pfam" id="PF00471">
    <property type="entry name" value="Ribosomal_L33"/>
    <property type="match status" value="1"/>
</dbReference>
<evidence type="ECO:0000256" key="4">
    <source>
        <dbReference type="ARBA" id="ARBA00035176"/>
    </source>
</evidence>
<dbReference type="NCBIfam" id="NF001764">
    <property type="entry name" value="PRK00504.1"/>
    <property type="match status" value="1"/>
</dbReference>
<evidence type="ECO:0000256" key="5">
    <source>
        <dbReference type="HAMAP-Rule" id="MF_00294"/>
    </source>
</evidence>
<dbReference type="HAMAP" id="MF_00294">
    <property type="entry name" value="Ribosomal_bL33"/>
    <property type="match status" value="1"/>
</dbReference>
<sequence length="51" mass="6217">MSQDNMIKFECTDCKHVNYFSSKNKKLLKERLQLKKHCKHCKKHTLHKETK</sequence>
<dbReference type="GO" id="GO:0005840">
    <property type="term" value="C:ribosome"/>
    <property type="evidence" value="ECO:0007669"/>
    <property type="project" value="UniProtKB-KW"/>
</dbReference>
<dbReference type="EMBL" id="PEZY01000012">
    <property type="protein sequence ID" value="PIS05764.1"/>
    <property type="molecule type" value="Genomic_DNA"/>
</dbReference>
<dbReference type="GO" id="GO:0003735">
    <property type="term" value="F:structural constituent of ribosome"/>
    <property type="evidence" value="ECO:0007669"/>
    <property type="project" value="InterPro"/>
</dbReference>
<evidence type="ECO:0000256" key="1">
    <source>
        <dbReference type="ARBA" id="ARBA00007596"/>
    </source>
</evidence>
<dbReference type="AlphaFoldDB" id="A0A2H0W364"/>
<keyword evidence="3 5" id="KW-0687">Ribonucleoprotein</keyword>
<evidence type="ECO:0000313" key="7">
    <source>
        <dbReference type="Proteomes" id="UP000229056"/>
    </source>
</evidence>
<proteinExistence type="inferred from homology"/>
<gene>
    <name evidence="5 6" type="primary">rpmG</name>
    <name evidence="6" type="ORF">COT80_03265</name>
</gene>
<keyword evidence="2 5" id="KW-0689">Ribosomal protein</keyword>
<dbReference type="InterPro" id="IPR038584">
    <property type="entry name" value="Ribosomal_bL33_sf"/>
</dbReference>
<dbReference type="Gene3D" id="2.20.28.120">
    <property type="entry name" value="Ribosomal protein L33"/>
    <property type="match status" value="1"/>
</dbReference>
<reference evidence="7" key="1">
    <citation type="submission" date="2017-09" db="EMBL/GenBank/DDBJ databases">
        <title>Depth-based differentiation of microbial function through sediment-hosted aquifers and enrichment of novel symbionts in the deep terrestrial subsurface.</title>
        <authorList>
            <person name="Probst A.J."/>
            <person name="Ladd B."/>
            <person name="Jarett J.K."/>
            <person name="Geller-Mcgrath D.E."/>
            <person name="Sieber C.M.K."/>
            <person name="Emerson J.B."/>
            <person name="Anantharaman K."/>
            <person name="Thomas B.C."/>
            <person name="Malmstrom R."/>
            <person name="Stieglmeier M."/>
            <person name="Klingl A."/>
            <person name="Woyke T."/>
            <person name="Ryan C.M."/>
            <person name="Banfield J.F."/>
        </authorList>
    </citation>
    <scope>NUCLEOTIDE SEQUENCE [LARGE SCALE GENOMIC DNA]</scope>
</reference>
<dbReference type="InterPro" id="IPR011332">
    <property type="entry name" value="Ribosomal_zn-bd"/>
</dbReference>
<evidence type="ECO:0000256" key="3">
    <source>
        <dbReference type="ARBA" id="ARBA00023274"/>
    </source>
</evidence>
<dbReference type="InterPro" id="IPR001705">
    <property type="entry name" value="Ribosomal_bL33"/>
</dbReference>
<protein>
    <recommendedName>
        <fullName evidence="4 5">Large ribosomal subunit protein bL33</fullName>
    </recommendedName>
</protein>
<evidence type="ECO:0000256" key="2">
    <source>
        <dbReference type="ARBA" id="ARBA00022980"/>
    </source>
</evidence>
<organism evidence="6 7">
    <name type="scientific">Candidatus Buchananbacteria bacterium CG10_big_fil_rev_8_21_14_0_10_33_19</name>
    <dbReference type="NCBI Taxonomy" id="1974525"/>
    <lineage>
        <taxon>Bacteria</taxon>
        <taxon>Candidatus Buchananiibacteriota</taxon>
    </lineage>
</organism>
<name>A0A2H0W364_9BACT</name>